<evidence type="ECO:0000313" key="2">
    <source>
        <dbReference type="Proteomes" id="UP000000248"/>
    </source>
</evidence>
<dbReference type="OrthoDB" id="6696432at2"/>
<dbReference type="KEGG" id="dno:DNO_0758"/>
<dbReference type="STRING" id="246195.DNO_0758"/>
<sequence>MNQYYRTEPVNVYRFDDEDAPPLNGNPDSLLTILKACLVTGYGKQKPLGFSLAFEDEHVKVFCPKPRGLEPQWFLRASDDNGASARLQIYLDMTGINDGRIMCAPQTPYKYSNKNRTGEWLLVGSSRGFVFFAVCGYTDAINKGSFCVCGDSSKNAKGERAVYLHHAGGSWSDSDIYGIRPPTFDTSTHIAGCLARVDQNNNFVVRNVYASCALGAGLETVETHLAPLYVADSESVYLIAGVYLSSNTHAANSYDTVKHDDAQFIVHASSGRERCHEQLYVRTDFWYY</sequence>
<dbReference type="HOGENOM" id="CLU_965522_0_0_6"/>
<protein>
    <submittedName>
        <fullName evidence="1">Uncharacterized protein</fullName>
    </submittedName>
</protein>
<name>A5EUZ7_DICNV</name>
<keyword evidence="2" id="KW-1185">Reference proteome</keyword>
<evidence type="ECO:0000313" key="1">
    <source>
        <dbReference type="EMBL" id="ABQ14336.1"/>
    </source>
</evidence>
<dbReference type="RefSeq" id="WP_012031086.1">
    <property type="nucleotide sequence ID" value="NC_009446.1"/>
</dbReference>
<dbReference type="AlphaFoldDB" id="A5EUZ7"/>
<accession>A5EUZ7</accession>
<organism evidence="1 2">
    <name type="scientific">Dichelobacter nodosus (strain VCS1703A)</name>
    <dbReference type="NCBI Taxonomy" id="246195"/>
    <lineage>
        <taxon>Bacteria</taxon>
        <taxon>Pseudomonadati</taxon>
        <taxon>Pseudomonadota</taxon>
        <taxon>Gammaproteobacteria</taxon>
        <taxon>Cardiobacteriales</taxon>
        <taxon>Cardiobacteriaceae</taxon>
        <taxon>Dichelobacter</taxon>
    </lineage>
</organism>
<dbReference type="EMBL" id="CP000513">
    <property type="protein sequence ID" value="ABQ14336.1"/>
    <property type="molecule type" value="Genomic_DNA"/>
</dbReference>
<gene>
    <name evidence="1" type="ordered locus">DNO_0758</name>
</gene>
<proteinExistence type="predicted"/>
<reference evidence="1 2" key="1">
    <citation type="journal article" date="2007" name="Nat. Biotechnol.">
        <title>Genome sequence and identification of candidate vaccine antigens from the animal pathogen Dichelobacter nodosus.</title>
        <authorList>
            <person name="Myers G.S."/>
            <person name="Parker D."/>
            <person name="Al-Hasani K."/>
            <person name="Kennan R.M."/>
            <person name="Seemann T."/>
            <person name="Ren Q."/>
            <person name="Badger J.H."/>
            <person name="Selengut J.D."/>
            <person name="Deboy R.T."/>
            <person name="Tettelin H."/>
            <person name="Boyce J.D."/>
            <person name="McCarl V.P."/>
            <person name="Han X."/>
            <person name="Nelson W.C."/>
            <person name="Madupu R."/>
            <person name="Mohamoud Y."/>
            <person name="Holley T."/>
            <person name="Fedorova N."/>
            <person name="Khouri H."/>
            <person name="Bottomley S.P."/>
            <person name="Whittington R.J."/>
            <person name="Adler B."/>
            <person name="Songer J.G."/>
            <person name="Rood J.I."/>
            <person name="Paulsen I.T."/>
        </authorList>
    </citation>
    <scope>NUCLEOTIDE SEQUENCE [LARGE SCALE GENOMIC DNA]</scope>
    <source>
        <strain evidence="1 2">VCS1703A</strain>
    </source>
</reference>
<dbReference type="Proteomes" id="UP000000248">
    <property type="component" value="Chromosome"/>
</dbReference>